<gene>
    <name evidence="1" type="ORF">SAMN04488078_10782</name>
</gene>
<dbReference type="EMBL" id="FZON01000078">
    <property type="protein sequence ID" value="SNT24738.1"/>
    <property type="molecule type" value="Genomic_DNA"/>
</dbReference>
<protein>
    <submittedName>
        <fullName evidence="1">Uncharacterized protein</fullName>
    </submittedName>
</protein>
<organism evidence="1 2">
    <name type="scientific">Antarctobacter heliothermus</name>
    <dbReference type="NCBI Taxonomy" id="74033"/>
    <lineage>
        <taxon>Bacteria</taxon>
        <taxon>Pseudomonadati</taxon>
        <taxon>Pseudomonadota</taxon>
        <taxon>Alphaproteobacteria</taxon>
        <taxon>Rhodobacterales</taxon>
        <taxon>Roseobacteraceae</taxon>
        <taxon>Antarctobacter</taxon>
    </lineage>
</organism>
<dbReference type="AlphaFoldDB" id="A0A239L498"/>
<accession>A0A239L498</accession>
<proteinExistence type="predicted"/>
<reference evidence="1 2" key="1">
    <citation type="submission" date="2017-06" db="EMBL/GenBank/DDBJ databases">
        <authorList>
            <person name="Kim H.J."/>
            <person name="Triplett B.A."/>
        </authorList>
    </citation>
    <scope>NUCLEOTIDE SEQUENCE [LARGE SCALE GENOMIC DNA]</scope>
    <source>
        <strain evidence="1 2">DSM 11445</strain>
    </source>
</reference>
<evidence type="ECO:0000313" key="2">
    <source>
        <dbReference type="Proteomes" id="UP000198440"/>
    </source>
</evidence>
<sequence length="208" mass="22990">MPSYKKSMFSVVIRITLAALCWFGLNNQVAAEWRGSPLPSPTDVVAECTQHFATGNNLVCKLGRGGPTGSFLWCHLHGRHQGRTGTSHYRTAPLVTGRGGFHYGIAPLQTLTIGSDPFKEDVNKHAYLQMVMPPENYSNLLPDDPEVKVHCIASRKKDGFEDEMARTIGEILGEVSAHYRNELVRYLKGEISSKDILPILNSGIPLPF</sequence>
<dbReference type="RefSeq" id="WP_141135959.1">
    <property type="nucleotide sequence ID" value="NZ_FZON01000078.1"/>
</dbReference>
<name>A0A239L498_9RHOB</name>
<evidence type="ECO:0000313" key="1">
    <source>
        <dbReference type="EMBL" id="SNT24738.1"/>
    </source>
</evidence>
<dbReference type="Proteomes" id="UP000198440">
    <property type="component" value="Unassembled WGS sequence"/>
</dbReference>